<evidence type="ECO:0000256" key="1">
    <source>
        <dbReference type="ARBA" id="ARBA00022448"/>
    </source>
</evidence>
<dbReference type="InterPro" id="IPR047641">
    <property type="entry name" value="ABC_transpr_MalK/UgpC-like"/>
</dbReference>
<keyword evidence="1" id="KW-0813">Transport</keyword>
<dbReference type="Proteomes" id="UP000001693">
    <property type="component" value="Chromosome"/>
</dbReference>
<dbReference type="GO" id="GO:0005524">
    <property type="term" value="F:ATP binding"/>
    <property type="evidence" value="ECO:0007669"/>
    <property type="project" value="UniProtKB-KW"/>
</dbReference>
<dbReference type="RefSeq" id="WP_012348249.1">
    <property type="nucleotide sequence ID" value="NC_010524.1"/>
</dbReference>
<evidence type="ECO:0000256" key="3">
    <source>
        <dbReference type="ARBA" id="ARBA00022519"/>
    </source>
</evidence>
<dbReference type="GO" id="GO:0016887">
    <property type="term" value="F:ATP hydrolysis activity"/>
    <property type="evidence" value="ECO:0007669"/>
    <property type="project" value="InterPro"/>
</dbReference>
<dbReference type="KEGG" id="lch:Lcho_3244"/>
<evidence type="ECO:0000256" key="2">
    <source>
        <dbReference type="ARBA" id="ARBA00022475"/>
    </source>
</evidence>
<dbReference type="GO" id="GO:0015423">
    <property type="term" value="F:ABC-type maltose transporter activity"/>
    <property type="evidence" value="ECO:0007669"/>
    <property type="project" value="TreeGrafter"/>
</dbReference>
<keyword evidence="3" id="KW-0997">Cell inner membrane</keyword>
<dbReference type="InterPro" id="IPR012340">
    <property type="entry name" value="NA-bd_OB-fold"/>
</dbReference>
<protein>
    <submittedName>
        <fullName evidence="8">ABC transporter-related protein</fullName>
    </submittedName>
</protein>
<dbReference type="Gene3D" id="2.40.50.100">
    <property type="match status" value="1"/>
</dbReference>
<evidence type="ECO:0000313" key="9">
    <source>
        <dbReference type="Proteomes" id="UP000001693"/>
    </source>
</evidence>
<dbReference type="STRING" id="395495.Lcho_3244"/>
<dbReference type="InterPro" id="IPR040582">
    <property type="entry name" value="OB_MalK-like"/>
</dbReference>
<dbReference type="Gene3D" id="3.40.50.300">
    <property type="entry name" value="P-loop containing nucleotide triphosphate hydrolases"/>
    <property type="match status" value="1"/>
</dbReference>
<reference evidence="8 9" key="1">
    <citation type="submission" date="2008-03" db="EMBL/GenBank/DDBJ databases">
        <title>Complete sequence of Leptothrix cholodnii SP-6.</title>
        <authorList>
            <consortium name="US DOE Joint Genome Institute"/>
            <person name="Copeland A."/>
            <person name="Lucas S."/>
            <person name="Lapidus A."/>
            <person name="Glavina del Rio T."/>
            <person name="Dalin E."/>
            <person name="Tice H."/>
            <person name="Bruce D."/>
            <person name="Goodwin L."/>
            <person name="Pitluck S."/>
            <person name="Chertkov O."/>
            <person name="Brettin T."/>
            <person name="Detter J.C."/>
            <person name="Han C."/>
            <person name="Kuske C.R."/>
            <person name="Schmutz J."/>
            <person name="Larimer F."/>
            <person name="Land M."/>
            <person name="Hauser L."/>
            <person name="Kyrpides N."/>
            <person name="Lykidis A."/>
            <person name="Emerson D."/>
            <person name="Richardson P."/>
        </authorList>
    </citation>
    <scope>NUCLEOTIDE SEQUENCE [LARGE SCALE GENOMIC DNA]</scope>
    <source>
        <strain evidence="9">ATCC 51168 / LMG 8142 / SP-6</strain>
    </source>
</reference>
<dbReference type="PANTHER" id="PTHR43875">
    <property type="entry name" value="MALTODEXTRIN IMPORT ATP-BINDING PROTEIN MSMX"/>
    <property type="match status" value="1"/>
</dbReference>
<dbReference type="Pfam" id="PF17912">
    <property type="entry name" value="OB_MalK"/>
    <property type="match status" value="1"/>
</dbReference>
<dbReference type="HOGENOM" id="CLU_000604_1_1_4"/>
<accession>B1Y1P0</accession>
<dbReference type="InterPro" id="IPR015855">
    <property type="entry name" value="ABC_transpr_MalK-like"/>
</dbReference>
<sequence>MASIELKSVFKAYGDNPPVIRDVNLNIPQGEFCVFVGPSGCGKSTLLRMIAGLEEISGGELRIGGALMNDVPPAHRGVAMVFQTYALFPHMSVYENMAFGLGLAKVDKKIIDEKVRAAAKVLQLDALLDRKPKALSGGQRQRVAIGRAIVREPGVFLFDEPLSNLDAALRVQTRFEIAKLHRDFGRASTVYVTHDQVEAMTLADRILLLNSGEAVQRDGSVAQCGSPLELYHRPNNLFVAGFIGSPKMNFLRGKLRSATPDQATIELHSGEVLQAAVDARRLQSGAPVTLGIRPEDTRLGTDEQHIVRPVQWQERLGESTYLYLDGGDAEHSLATGGDALVAKAPGHVHAVSGHRLAMAIPARSAHLFDEHGRALERLIPDTDLLLPEAA</sequence>
<dbReference type="InterPro" id="IPR017871">
    <property type="entry name" value="ABC_transporter-like_CS"/>
</dbReference>
<gene>
    <name evidence="8" type="ordered locus">Lcho_3244</name>
</gene>
<dbReference type="FunFam" id="3.40.50.300:FF:000042">
    <property type="entry name" value="Maltose/maltodextrin ABC transporter, ATP-binding protein"/>
    <property type="match status" value="1"/>
</dbReference>
<dbReference type="InterPro" id="IPR003439">
    <property type="entry name" value="ABC_transporter-like_ATP-bd"/>
</dbReference>
<dbReference type="OrthoDB" id="5298774at2"/>
<dbReference type="InterPro" id="IPR008995">
    <property type="entry name" value="Mo/tungstate-bd_C_term_dom"/>
</dbReference>
<dbReference type="PANTHER" id="PTHR43875:SF3">
    <property type="entry name" value="MALTOSE_MALTODEXTRIN IMPORT ATP-BINDING PROTEIN MALK"/>
    <property type="match status" value="1"/>
</dbReference>
<keyword evidence="2" id="KW-1003">Cell membrane</keyword>
<evidence type="ECO:0000259" key="7">
    <source>
        <dbReference type="PROSITE" id="PS50893"/>
    </source>
</evidence>
<keyword evidence="4" id="KW-0547">Nucleotide-binding</keyword>
<dbReference type="NCBIfam" id="NF008653">
    <property type="entry name" value="PRK11650.1"/>
    <property type="match status" value="1"/>
</dbReference>
<dbReference type="SUPFAM" id="SSF50331">
    <property type="entry name" value="MOP-like"/>
    <property type="match status" value="1"/>
</dbReference>
<dbReference type="GO" id="GO:0055052">
    <property type="term" value="C:ATP-binding cassette (ABC) transporter complex, substrate-binding subunit-containing"/>
    <property type="evidence" value="ECO:0007669"/>
    <property type="project" value="TreeGrafter"/>
</dbReference>
<dbReference type="InterPro" id="IPR003593">
    <property type="entry name" value="AAA+_ATPase"/>
</dbReference>
<dbReference type="GO" id="GO:1990060">
    <property type="term" value="C:maltose transport complex"/>
    <property type="evidence" value="ECO:0007669"/>
    <property type="project" value="TreeGrafter"/>
</dbReference>
<dbReference type="CDD" id="cd03301">
    <property type="entry name" value="ABC_MalK_N"/>
    <property type="match status" value="1"/>
</dbReference>
<dbReference type="SUPFAM" id="SSF52540">
    <property type="entry name" value="P-loop containing nucleoside triphosphate hydrolases"/>
    <property type="match status" value="1"/>
</dbReference>
<keyword evidence="5" id="KW-0067">ATP-binding</keyword>
<organism evidence="8 9">
    <name type="scientific">Leptothrix cholodnii (strain ATCC 51168 / LMG 8142 / SP-6)</name>
    <name type="common">Leptothrix discophora (strain SP-6)</name>
    <dbReference type="NCBI Taxonomy" id="395495"/>
    <lineage>
        <taxon>Bacteria</taxon>
        <taxon>Pseudomonadati</taxon>
        <taxon>Pseudomonadota</taxon>
        <taxon>Betaproteobacteria</taxon>
        <taxon>Burkholderiales</taxon>
        <taxon>Sphaerotilaceae</taxon>
        <taxon>Leptothrix</taxon>
    </lineage>
</organism>
<dbReference type="Pfam" id="PF00005">
    <property type="entry name" value="ABC_tran"/>
    <property type="match status" value="1"/>
</dbReference>
<proteinExistence type="predicted"/>
<dbReference type="EMBL" id="CP001013">
    <property type="protein sequence ID" value="ACB35502.1"/>
    <property type="molecule type" value="Genomic_DNA"/>
</dbReference>
<evidence type="ECO:0000256" key="5">
    <source>
        <dbReference type="ARBA" id="ARBA00022840"/>
    </source>
</evidence>
<name>B1Y1P0_LEPCP</name>
<keyword evidence="9" id="KW-1185">Reference proteome</keyword>
<dbReference type="SMART" id="SM00382">
    <property type="entry name" value="AAA"/>
    <property type="match status" value="1"/>
</dbReference>
<evidence type="ECO:0000256" key="4">
    <source>
        <dbReference type="ARBA" id="ARBA00022741"/>
    </source>
</evidence>
<dbReference type="PROSITE" id="PS50893">
    <property type="entry name" value="ABC_TRANSPORTER_2"/>
    <property type="match status" value="1"/>
</dbReference>
<dbReference type="Gene3D" id="2.40.50.140">
    <property type="entry name" value="Nucleic acid-binding proteins"/>
    <property type="match status" value="1"/>
</dbReference>
<dbReference type="InterPro" id="IPR027417">
    <property type="entry name" value="P-loop_NTPase"/>
</dbReference>
<keyword evidence="6" id="KW-0472">Membrane</keyword>
<dbReference type="AlphaFoldDB" id="B1Y1P0"/>
<dbReference type="eggNOG" id="COG3842">
    <property type="taxonomic scope" value="Bacteria"/>
</dbReference>
<evidence type="ECO:0000256" key="6">
    <source>
        <dbReference type="ARBA" id="ARBA00023136"/>
    </source>
</evidence>
<evidence type="ECO:0000313" key="8">
    <source>
        <dbReference type="EMBL" id="ACB35502.1"/>
    </source>
</evidence>
<feature type="domain" description="ABC transporter" evidence="7">
    <location>
        <begin position="4"/>
        <end position="243"/>
    </location>
</feature>
<dbReference type="PROSITE" id="PS00211">
    <property type="entry name" value="ABC_TRANSPORTER_1"/>
    <property type="match status" value="1"/>
</dbReference>